<dbReference type="Pfam" id="PF00170">
    <property type="entry name" value="bZIP_1"/>
    <property type="match status" value="1"/>
</dbReference>
<dbReference type="Gene3D" id="1.20.5.170">
    <property type="match status" value="1"/>
</dbReference>
<keyword evidence="1" id="KW-0175">Coiled coil</keyword>
<feature type="domain" description="BZIP" evidence="3">
    <location>
        <begin position="205"/>
        <end position="268"/>
    </location>
</feature>
<dbReference type="InterPro" id="IPR004827">
    <property type="entry name" value="bZIP"/>
</dbReference>
<feature type="compositionally biased region" description="Basic and acidic residues" evidence="2">
    <location>
        <begin position="160"/>
        <end position="170"/>
    </location>
</feature>
<sequence>MAGQAQQWPAGALVATPQPDAADQAGLRIQLVSQQQAMSMSPLVDASTPAALQQCVYPMVLTPLEPANNLPPSAAASAAPAMISLAMPGQAGALAKGLDAGVVEKMAAVAAAGDAANPGRGAGSLSDLPPAVKLQVLEAMGLQGLISLGGNEGGGPGLGPKREGEARGSEVQELMQQQLAFTMIPNGGEDAKGLRRGGRSPQSPEDRHTSAKERNRLAQQRFRERQKQRIAGLQNKVTELTAHVHVLQAELDHLRKEREALLMELKNRGVAWPVQQ</sequence>
<dbReference type="PROSITE" id="PS50217">
    <property type="entry name" value="BZIP"/>
    <property type="match status" value="1"/>
</dbReference>
<evidence type="ECO:0000313" key="4">
    <source>
        <dbReference type="EMBL" id="CAD7699549.1"/>
    </source>
</evidence>
<dbReference type="Proteomes" id="UP000708148">
    <property type="component" value="Unassembled WGS sequence"/>
</dbReference>
<evidence type="ECO:0000313" key="5">
    <source>
        <dbReference type="Proteomes" id="UP000708148"/>
    </source>
</evidence>
<dbReference type="SMART" id="SM00338">
    <property type="entry name" value="BRLZ"/>
    <property type="match status" value="1"/>
</dbReference>
<protein>
    <recommendedName>
        <fullName evidence="3">BZIP domain-containing protein</fullName>
    </recommendedName>
</protein>
<dbReference type="AlphaFoldDB" id="A0A8S1J7S8"/>
<feature type="coiled-coil region" evidence="1">
    <location>
        <begin position="223"/>
        <end position="264"/>
    </location>
</feature>
<name>A0A8S1J7S8_9CHLO</name>
<comment type="caution">
    <text evidence="4">The sequence shown here is derived from an EMBL/GenBank/DDBJ whole genome shotgun (WGS) entry which is preliminary data.</text>
</comment>
<evidence type="ECO:0000256" key="2">
    <source>
        <dbReference type="SAM" id="MobiDB-lite"/>
    </source>
</evidence>
<proteinExistence type="predicted"/>
<keyword evidence="5" id="KW-1185">Reference proteome</keyword>
<dbReference type="OrthoDB" id="551620at2759"/>
<dbReference type="GO" id="GO:0003700">
    <property type="term" value="F:DNA-binding transcription factor activity"/>
    <property type="evidence" value="ECO:0007669"/>
    <property type="project" value="InterPro"/>
</dbReference>
<evidence type="ECO:0000256" key="1">
    <source>
        <dbReference type="SAM" id="Coils"/>
    </source>
</evidence>
<organism evidence="4 5">
    <name type="scientific">Ostreobium quekettii</name>
    <dbReference type="NCBI Taxonomy" id="121088"/>
    <lineage>
        <taxon>Eukaryota</taxon>
        <taxon>Viridiplantae</taxon>
        <taxon>Chlorophyta</taxon>
        <taxon>core chlorophytes</taxon>
        <taxon>Ulvophyceae</taxon>
        <taxon>TCBD clade</taxon>
        <taxon>Bryopsidales</taxon>
        <taxon>Ostreobineae</taxon>
        <taxon>Ostreobiaceae</taxon>
        <taxon>Ostreobium</taxon>
    </lineage>
</organism>
<dbReference type="EMBL" id="CAJHUC010001049">
    <property type="protein sequence ID" value="CAD7699549.1"/>
    <property type="molecule type" value="Genomic_DNA"/>
</dbReference>
<accession>A0A8S1J7S8</accession>
<dbReference type="PROSITE" id="PS00036">
    <property type="entry name" value="BZIP_BASIC"/>
    <property type="match status" value="1"/>
</dbReference>
<dbReference type="CDD" id="cd14687">
    <property type="entry name" value="bZIP_ATF2"/>
    <property type="match status" value="1"/>
</dbReference>
<feature type="region of interest" description="Disordered" evidence="2">
    <location>
        <begin position="150"/>
        <end position="171"/>
    </location>
</feature>
<feature type="compositionally biased region" description="Basic and acidic residues" evidence="2">
    <location>
        <begin position="204"/>
        <end position="213"/>
    </location>
</feature>
<reference evidence="4" key="1">
    <citation type="submission" date="2020-12" db="EMBL/GenBank/DDBJ databases">
        <authorList>
            <person name="Iha C."/>
        </authorList>
    </citation>
    <scope>NUCLEOTIDE SEQUENCE</scope>
</reference>
<evidence type="ECO:0000259" key="3">
    <source>
        <dbReference type="PROSITE" id="PS50217"/>
    </source>
</evidence>
<gene>
    <name evidence="4" type="ORF">OSTQU699_LOCUS4908</name>
</gene>
<feature type="region of interest" description="Disordered" evidence="2">
    <location>
        <begin position="185"/>
        <end position="213"/>
    </location>
</feature>
<dbReference type="SUPFAM" id="SSF57959">
    <property type="entry name" value="Leucine zipper domain"/>
    <property type="match status" value="1"/>
</dbReference>
<dbReference type="InterPro" id="IPR046347">
    <property type="entry name" value="bZIP_sf"/>
</dbReference>